<dbReference type="EMBL" id="JACOPS010000004">
    <property type="protein sequence ID" value="MBC5728557.1"/>
    <property type="molecule type" value="Genomic_DNA"/>
</dbReference>
<feature type="transmembrane region" description="Helical" evidence="1">
    <location>
        <begin position="97"/>
        <end position="120"/>
    </location>
</feature>
<feature type="transmembrane region" description="Helical" evidence="1">
    <location>
        <begin position="20"/>
        <end position="43"/>
    </location>
</feature>
<feature type="transmembrane region" description="Helical" evidence="1">
    <location>
        <begin position="49"/>
        <end position="70"/>
    </location>
</feature>
<dbReference type="Pfam" id="PF04854">
    <property type="entry name" value="DUF624"/>
    <property type="match status" value="1"/>
</dbReference>
<keyword evidence="1" id="KW-0472">Membrane</keyword>
<keyword evidence="1" id="KW-1133">Transmembrane helix</keyword>
<dbReference type="InterPro" id="IPR006938">
    <property type="entry name" value="DUF624"/>
</dbReference>
<keyword evidence="1" id="KW-0812">Transmembrane</keyword>
<sequence length="292" mass="32469">MNSFSNSAFARFFTEFPKLLLAQLINAVAFAVFTALFVLIGYLTGFNNIIVWCLGIIPSMPFFAGLVMTVRKIGIEKKDVPVAKTFFGTVKENFKAFLLHGAVTYAIIACSIFAFMYYFSLLGSSLAYGSMLTVYVLFSLILTSMMFYVPIMSVTYELKISDIYKNSFILVFGNILKNILAMLFFIAVSLGFILWIAAAEGAMLVIAITVAVLFYPLIATYGVNVIIAKGLQENVGSFTGKDLLVDKEFEEKVEKIVEQQAVERADSSNDYVFVNGKMIKRESNTTDSKTKK</sequence>
<keyword evidence="3" id="KW-1185">Reference proteome</keyword>
<proteinExistence type="predicted"/>
<feature type="transmembrane region" description="Helical" evidence="1">
    <location>
        <begin position="204"/>
        <end position="227"/>
    </location>
</feature>
<feature type="transmembrane region" description="Helical" evidence="1">
    <location>
        <begin position="179"/>
        <end position="198"/>
    </location>
</feature>
<protein>
    <submittedName>
        <fullName evidence="2">DUF624 domain-containing protein</fullName>
    </submittedName>
</protein>
<evidence type="ECO:0000256" key="1">
    <source>
        <dbReference type="SAM" id="Phobius"/>
    </source>
</evidence>
<feature type="transmembrane region" description="Helical" evidence="1">
    <location>
        <begin position="132"/>
        <end position="158"/>
    </location>
</feature>
<evidence type="ECO:0000313" key="3">
    <source>
        <dbReference type="Proteomes" id="UP000636755"/>
    </source>
</evidence>
<comment type="caution">
    <text evidence="2">The sequence shown here is derived from an EMBL/GenBank/DDBJ whole genome shotgun (WGS) entry which is preliminary data.</text>
</comment>
<organism evidence="2 3">
    <name type="scientific">Ruminococcus intestinalis</name>
    <dbReference type="NCBI Taxonomy" id="2763066"/>
    <lineage>
        <taxon>Bacteria</taxon>
        <taxon>Bacillati</taxon>
        <taxon>Bacillota</taxon>
        <taxon>Clostridia</taxon>
        <taxon>Eubacteriales</taxon>
        <taxon>Oscillospiraceae</taxon>
        <taxon>Ruminococcus</taxon>
    </lineage>
</organism>
<name>A0ABR7HM37_9FIRM</name>
<evidence type="ECO:0000313" key="2">
    <source>
        <dbReference type="EMBL" id="MBC5728557.1"/>
    </source>
</evidence>
<gene>
    <name evidence="2" type="ORF">H8R91_08535</name>
</gene>
<reference evidence="2 3" key="1">
    <citation type="submission" date="2020-08" db="EMBL/GenBank/DDBJ databases">
        <title>Genome public.</title>
        <authorList>
            <person name="Liu C."/>
            <person name="Sun Q."/>
        </authorList>
    </citation>
    <scope>NUCLEOTIDE SEQUENCE [LARGE SCALE GENOMIC DNA]</scope>
    <source>
        <strain evidence="2 3">NSJ-71</strain>
    </source>
</reference>
<dbReference type="Proteomes" id="UP000636755">
    <property type="component" value="Unassembled WGS sequence"/>
</dbReference>
<accession>A0ABR7HM37</accession>
<dbReference type="RefSeq" id="WP_186935676.1">
    <property type="nucleotide sequence ID" value="NZ_JACOPS010000004.1"/>
</dbReference>